<keyword evidence="4" id="KW-0472">Membrane</keyword>
<dbReference type="PANTHER" id="PTHR24346:SF30">
    <property type="entry name" value="MATERNAL EMBRYONIC LEUCINE ZIPPER KINASE"/>
    <property type="match status" value="1"/>
</dbReference>
<feature type="compositionally biased region" description="Low complexity" evidence="3">
    <location>
        <begin position="308"/>
        <end position="319"/>
    </location>
</feature>
<evidence type="ECO:0000256" key="3">
    <source>
        <dbReference type="SAM" id="MobiDB-lite"/>
    </source>
</evidence>
<keyword evidence="6" id="KW-0418">Kinase</keyword>
<dbReference type="EMBL" id="VIVK01000001">
    <property type="protein sequence ID" value="TWD83236.1"/>
    <property type="molecule type" value="Genomic_DNA"/>
</dbReference>
<evidence type="ECO:0000256" key="1">
    <source>
        <dbReference type="ARBA" id="ARBA00022741"/>
    </source>
</evidence>
<dbReference type="GO" id="GO:0005737">
    <property type="term" value="C:cytoplasm"/>
    <property type="evidence" value="ECO:0007669"/>
    <property type="project" value="TreeGrafter"/>
</dbReference>
<evidence type="ECO:0000313" key="6">
    <source>
        <dbReference type="EMBL" id="TWD83236.1"/>
    </source>
</evidence>
<comment type="caution">
    <text evidence="6">The sequence shown here is derived from an EMBL/GenBank/DDBJ whole genome shotgun (WGS) entry which is preliminary data.</text>
</comment>
<keyword evidence="6" id="KW-0808">Transferase</keyword>
<dbReference type="OrthoDB" id="3778994at2"/>
<feature type="domain" description="Protein kinase" evidence="5">
    <location>
        <begin position="9"/>
        <end position="277"/>
    </location>
</feature>
<organism evidence="6 7">
    <name type="scientific">Kribbella amoyensis</name>
    <dbReference type="NCBI Taxonomy" id="996641"/>
    <lineage>
        <taxon>Bacteria</taxon>
        <taxon>Bacillati</taxon>
        <taxon>Actinomycetota</taxon>
        <taxon>Actinomycetes</taxon>
        <taxon>Propionibacteriales</taxon>
        <taxon>Kribbellaceae</taxon>
        <taxon>Kribbella</taxon>
    </lineage>
</organism>
<evidence type="ECO:0000256" key="2">
    <source>
        <dbReference type="ARBA" id="ARBA00022840"/>
    </source>
</evidence>
<dbReference type="InterPro" id="IPR000719">
    <property type="entry name" value="Prot_kinase_dom"/>
</dbReference>
<keyword evidence="2" id="KW-0067">ATP-binding</keyword>
<feature type="compositionally biased region" description="Polar residues" evidence="3">
    <location>
        <begin position="230"/>
        <end position="240"/>
    </location>
</feature>
<keyword evidence="4" id="KW-1133">Transmembrane helix</keyword>
<gene>
    <name evidence="6" type="ORF">FB561_4397</name>
</gene>
<evidence type="ECO:0000259" key="5">
    <source>
        <dbReference type="PROSITE" id="PS50011"/>
    </source>
</evidence>
<reference evidence="6 7" key="1">
    <citation type="submission" date="2019-06" db="EMBL/GenBank/DDBJ databases">
        <title>Sequencing the genomes of 1000 actinobacteria strains.</title>
        <authorList>
            <person name="Klenk H.-P."/>
        </authorList>
    </citation>
    <scope>NUCLEOTIDE SEQUENCE [LARGE SCALE GENOMIC DNA]</scope>
    <source>
        <strain evidence="6 7">DSM 24683</strain>
    </source>
</reference>
<name>A0A561BWG4_9ACTN</name>
<evidence type="ECO:0000313" key="7">
    <source>
        <dbReference type="Proteomes" id="UP000318380"/>
    </source>
</evidence>
<feature type="region of interest" description="Disordered" evidence="3">
    <location>
        <begin position="230"/>
        <end position="408"/>
    </location>
</feature>
<feature type="transmembrane region" description="Helical" evidence="4">
    <location>
        <begin position="423"/>
        <end position="446"/>
    </location>
</feature>
<dbReference type="InterPro" id="IPR011009">
    <property type="entry name" value="Kinase-like_dom_sf"/>
</dbReference>
<feature type="compositionally biased region" description="Low complexity" evidence="3">
    <location>
        <begin position="455"/>
        <end position="501"/>
    </location>
</feature>
<dbReference type="GO" id="GO:0005524">
    <property type="term" value="F:ATP binding"/>
    <property type="evidence" value="ECO:0007669"/>
    <property type="project" value="UniProtKB-KW"/>
</dbReference>
<dbReference type="Proteomes" id="UP000318380">
    <property type="component" value="Unassembled WGS sequence"/>
</dbReference>
<dbReference type="PROSITE" id="PS50011">
    <property type="entry name" value="PROTEIN_KINASE_DOM"/>
    <property type="match status" value="1"/>
</dbReference>
<accession>A0A561BWG4</accession>
<evidence type="ECO:0000256" key="4">
    <source>
        <dbReference type="SAM" id="Phobius"/>
    </source>
</evidence>
<keyword evidence="7" id="KW-1185">Reference proteome</keyword>
<dbReference type="SMART" id="SM00220">
    <property type="entry name" value="S_TKc"/>
    <property type="match status" value="1"/>
</dbReference>
<dbReference type="Gene3D" id="1.10.510.10">
    <property type="entry name" value="Transferase(Phosphotransferase) domain 1"/>
    <property type="match status" value="1"/>
</dbReference>
<dbReference type="Pfam" id="PF00069">
    <property type="entry name" value="Pkinase"/>
    <property type="match status" value="1"/>
</dbReference>
<dbReference type="PANTHER" id="PTHR24346">
    <property type="entry name" value="MAP/MICROTUBULE AFFINITY-REGULATING KINASE"/>
    <property type="match status" value="1"/>
</dbReference>
<feature type="region of interest" description="Disordered" evidence="3">
    <location>
        <begin position="155"/>
        <end position="174"/>
    </location>
</feature>
<feature type="compositionally biased region" description="Low complexity" evidence="3">
    <location>
        <begin position="351"/>
        <end position="364"/>
    </location>
</feature>
<sequence length="632" mass="67281">MALEDIAGYSLRRRLGAGSVGTVWLLRDLASGRHAVLKRIPTTAIHDPEEFHRDLTLIRSIDHAHIARLIEVRQTETDWLLFSQYVPAGTLGALLKRRGDLTRGELVTLMGPLAQALSTLHQLDLHHGALSLTNIMLDADGRPVITDAGLRTLQTTGTQPAATQPTATQPTGTAAEDLAVLATLARRAGADIDLLPDGLFAADARTLAQTVFRLAEPVALNLGFEAETTSLATDSTSPPTDTKEVQPKPINLTARRLPPRRKPTTPSSQALARRPFLVVPSTDHHRPETPTRTPPNPNAPNPAPTNPAPTNAAPTSPIPRLAAPTPSARPADVSPPTSASLATPNGPLPTPDLSSPSPGSATSSNRPAQTRRSRPAKARRSHSRGRSQLRRTSRPSRKPRRTTSQRLDRILTTARQAAGRKQAAYGILAAAALAAVIVLVLGLITLDVLGTPTTNPAAASTPTADPTRTTPTPTTPALTPAPTTSTTPPPSTTTAVNPSAPHATSNQPSAWLQILKSLDQQRSRAFASLDPTALSAVYHPGSPPWTADRALLATYKAQQVRIDNLQIQIQHLTIEKADPTTTVLRVTDRLYSGTATDKAGHRTTFEPGTPTPRRITLTATNNTWRIAAITKA</sequence>
<keyword evidence="1" id="KW-0547">Nucleotide-binding</keyword>
<proteinExistence type="predicted"/>
<feature type="region of interest" description="Disordered" evidence="3">
    <location>
        <begin position="455"/>
        <end position="506"/>
    </location>
</feature>
<protein>
    <submittedName>
        <fullName evidence="6">Serine/threonine protein kinase</fullName>
    </submittedName>
</protein>
<keyword evidence="6" id="KW-0723">Serine/threonine-protein kinase</keyword>
<feature type="compositionally biased region" description="Basic residues" evidence="3">
    <location>
        <begin position="369"/>
        <end position="403"/>
    </location>
</feature>
<dbReference type="GO" id="GO:0035556">
    <property type="term" value="P:intracellular signal transduction"/>
    <property type="evidence" value="ECO:0007669"/>
    <property type="project" value="TreeGrafter"/>
</dbReference>
<dbReference type="SUPFAM" id="SSF56112">
    <property type="entry name" value="Protein kinase-like (PK-like)"/>
    <property type="match status" value="1"/>
</dbReference>
<dbReference type="GO" id="GO:0004674">
    <property type="term" value="F:protein serine/threonine kinase activity"/>
    <property type="evidence" value="ECO:0007669"/>
    <property type="project" value="UniProtKB-KW"/>
</dbReference>
<dbReference type="RefSeq" id="WP_145809610.1">
    <property type="nucleotide sequence ID" value="NZ_VIVK01000001.1"/>
</dbReference>
<feature type="compositionally biased region" description="Pro residues" evidence="3">
    <location>
        <begin position="292"/>
        <end position="307"/>
    </location>
</feature>
<keyword evidence="4" id="KW-0812">Transmembrane</keyword>
<dbReference type="AlphaFoldDB" id="A0A561BWG4"/>